<organism evidence="1">
    <name type="scientific">Spironucleus salmonicida</name>
    <dbReference type="NCBI Taxonomy" id="348837"/>
    <lineage>
        <taxon>Eukaryota</taxon>
        <taxon>Metamonada</taxon>
        <taxon>Diplomonadida</taxon>
        <taxon>Hexamitidae</taxon>
        <taxon>Hexamitinae</taxon>
        <taxon>Spironucleus</taxon>
    </lineage>
</organism>
<dbReference type="EMBL" id="KI545974">
    <property type="protein sequence ID" value="EST48895.1"/>
    <property type="molecule type" value="Genomic_DNA"/>
</dbReference>
<gene>
    <name evidence="1" type="ORF">SS50377_10866</name>
    <name evidence="2" type="ORF">SS50377_22739</name>
</gene>
<dbReference type="VEuPathDB" id="GiardiaDB:SS50377_22739"/>
<dbReference type="SUPFAM" id="SSF46689">
    <property type="entry name" value="Homeodomain-like"/>
    <property type="match status" value="1"/>
</dbReference>
<protein>
    <submittedName>
        <fullName evidence="1">Myb-like DNA-binding domain-containing protein</fullName>
    </submittedName>
</protein>
<dbReference type="Proteomes" id="UP000018208">
    <property type="component" value="Unassembled WGS sequence"/>
</dbReference>
<evidence type="ECO:0000313" key="3">
    <source>
        <dbReference type="Proteomes" id="UP000018208"/>
    </source>
</evidence>
<evidence type="ECO:0000313" key="1">
    <source>
        <dbReference type="EMBL" id="EST48895.1"/>
    </source>
</evidence>
<dbReference type="InterPro" id="IPR009057">
    <property type="entry name" value="Homeodomain-like_sf"/>
</dbReference>
<name>V6LWF2_9EUKA</name>
<accession>V6LWF2</accession>
<evidence type="ECO:0000313" key="2">
    <source>
        <dbReference type="EMBL" id="KAH0575115.1"/>
    </source>
</evidence>
<dbReference type="Gene3D" id="1.10.10.60">
    <property type="entry name" value="Homeodomain-like"/>
    <property type="match status" value="1"/>
</dbReference>
<keyword evidence="1" id="KW-0238">DNA-binding</keyword>
<dbReference type="AlphaFoldDB" id="V6LWF2"/>
<reference evidence="2" key="2">
    <citation type="submission" date="2020-12" db="EMBL/GenBank/DDBJ databases">
        <title>New Spironucleus salmonicida genome in near-complete chromosomes.</title>
        <authorList>
            <person name="Xu F."/>
            <person name="Kurt Z."/>
            <person name="Jimenez-Gonzalez A."/>
            <person name="Astvaldsson A."/>
            <person name="Andersson J.O."/>
            <person name="Svard S.G."/>
        </authorList>
    </citation>
    <scope>NUCLEOTIDE SEQUENCE</scope>
    <source>
        <strain evidence="2">ATCC 50377</strain>
    </source>
</reference>
<proteinExistence type="predicted"/>
<dbReference type="GO" id="GO:0003677">
    <property type="term" value="F:DNA binding"/>
    <property type="evidence" value="ECO:0007669"/>
    <property type="project" value="UniProtKB-KW"/>
</dbReference>
<keyword evidence="3" id="KW-1185">Reference proteome</keyword>
<dbReference type="EMBL" id="AUWU02000003">
    <property type="protein sequence ID" value="KAH0575115.1"/>
    <property type="molecule type" value="Genomic_DNA"/>
</dbReference>
<sequence>MTHRWTQDECRQVQEYVQRHGMQWEDLQTTYFPQLSQSQVKQKYYDLSRKATGKYASSQDLKRFIVCEDMPKKLHIRSENLMSTLIRLLTVD</sequence>
<reference evidence="1 2" key="1">
    <citation type="journal article" date="2014" name="PLoS Genet.">
        <title>The Genome of Spironucleus salmonicida Highlights a Fish Pathogen Adapted to Fluctuating Environments.</title>
        <authorList>
            <person name="Xu F."/>
            <person name="Jerlstrom-Hultqvist J."/>
            <person name="Einarsson E."/>
            <person name="Astvaldsson A."/>
            <person name="Svard S.G."/>
            <person name="Andersson J.O."/>
        </authorList>
    </citation>
    <scope>NUCLEOTIDE SEQUENCE</scope>
    <source>
        <strain evidence="2">ATCC 50377</strain>
    </source>
</reference>